<reference evidence="8" key="2">
    <citation type="submission" date="2021-04" db="EMBL/GenBank/DDBJ databases">
        <authorList>
            <person name="Gilroy R."/>
        </authorList>
    </citation>
    <scope>NUCLEOTIDE SEQUENCE</scope>
    <source>
        <strain evidence="8">5933</strain>
    </source>
</reference>
<keyword evidence="6" id="KW-0676">Redox-active center</keyword>
<dbReference type="InterPro" id="IPR036873">
    <property type="entry name" value="Rhodanese-like_dom_sf"/>
</dbReference>
<evidence type="ECO:0000256" key="1">
    <source>
        <dbReference type="ARBA" id="ARBA00001974"/>
    </source>
</evidence>
<feature type="domain" description="Rhodanese" evidence="7">
    <location>
        <begin position="460"/>
        <end position="544"/>
    </location>
</feature>
<dbReference type="SUPFAM" id="SSF52821">
    <property type="entry name" value="Rhodanese/Cell cycle control phosphatase"/>
    <property type="match status" value="1"/>
</dbReference>
<protein>
    <submittedName>
        <fullName evidence="8">FAD-dependent oxidoreductase</fullName>
    </submittedName>
</protein>
<dbReference type="Pfam" id="PF07992">
    <property type="entry name" value="Pyr_redox_2"/>
    <property type="match status" value="1"/>
</dbReference>
<sequence length="562" mass="61417">MKFLVVGGVAGGASTATRLRRLDESAEIIMFEKGPHVSFSNCCLPYRLSETVGETDALVMMSPAQFKNQYNIEARVEHEVLSIDRAAKAVRVKNLSTGEEYTEAYDKLVLSPGANAFVPQLPGMENANIFVVKNVVDIAKLYEFVHSGNVKKVTVVGGGFIGVETAENLVEAGYEVSLVEAMPQILRIFDYDMVQILHKEMMEKGVNLILNDQVVACEGSNLKLASGKVVEGDAVVMAIGVRADSKLAKDAGLELNERGAIKVDANYCTSDRNIYAVGDAIEVYNAITHRPMSLTMAGPAQKQARAAADHIYGRTVRNTGYIGSSCIRVFDYNAASTGLTAAQCEAAGLSYDIAYVIPQDKVGLMPNNYPLFYKLVYEVPTGKVLGAQAISKGEAAKRIDIVATLLKFGGTVDDLRDLELCYAPPFSTAKDAGNHAGLVACNLLQKTFRQVRVDEVRGLVESGACIIDVREEHEYAAGHIKTAVNIPLSQLRRRMDEIPTDRPVYLHCRSSQRSYNACLALQGHGFDHIYNISGSFLGISFYEYFNDVTQKRDPIVTAYNFN</sequence>
<gene>
    <name evidence="8" type="ORF">H9698_02815</name>
</gene>
<comment type="caution">
    <text evidence="8">The sequence shown here is derived from an EMBL/GenBank/DDBJ whole genome shotgun (WGS) entry which is preliminary data.</text>
</comment>
<dbReference type="Gene3D" id="3.50.50.60">
    <property type="entry name" value="FAD/NAD(P)-binding domain"/>
    <property type="match status" value="2"/>
</dbReference>
<accession>A0A9D2TJU0</accession>
<dbReference type="CDD" id="cd00158">
    <property type="entry name" value="RHOD"/>
    <property type="match status" value="1"/>
</dbReference>
<dbReference type="PANTHER" id="PTHR43429">
    <property type="entry name" value="PYRIDINE NUCLEOTIDE-DISULFIDE OXIDOREDUCTASE DOMAIN-CONTAINING"/>
    <property type="match status" value="1"/>
</dbReference>
<dbReference type="PRINTS" id="PR00368">
    <property type="entry name" value="FADPNR"/>
</dbReference>
<comment type="cofactor">
    <cofactor evidence="1">
        <name>FAD</name>
        <dbReference type="ChEBI" id="CHEBI:57692"/>
    </cofactor>
</comment>
<evidence type="ECO:0000256" key="4">
    <source>
        <dbReference type="ARBA" id="ARBA00022827"/>
    </source>
</evidence>
<dbReference type="PROSITE" id="PS50206">
    <property type="entry name" value="RHODANESE_3"/>
    <property type="match status" value="1"/>
</dbReference>
<dbReference type="SMART" id="SM00450">
    <property type="entry name" value="RHOD"/>
    <property type="match status" value="1"/>
</dbReference>
<name>A0A9D2TJU0_9FIRM</name>
<keyword evidence="3" id="KW-0285">Flavoprotein</keyword>
<dbReference type="Proteomes" id="UP000823918">
    <property type="component" value="Unassembled WGS sequence"/>
</dbReference>
<dbReference type="InterPro" id="IPR016156">
    <property type="entry name" value="FAD/NAD-linked_Rdtase_dimer_sf"/>
</dbReference>
<evidence type="ECO:0000256" key="2">
    <source>
        <dbReference type="ARBA" id="ARBA00009130"/>
    </source>
</evidence>
<comment type="similarity">
    <text evidence="2">Belongs to the class-III pyridine nucleotide-disulfide oxidoreductase family.</text>
</comment>
<organism evidence="8 9">
    <name type="scientific">Candidatus Ruthenibacterium merdavium</name>
    <dbReference type="NCBI Taxonomy" id="2838752"/>
    <lineage>
        <taxon>Bacteria</taxon>
        <taxon>Bacillati</taxon>
        <taxon>Bacillota</taxon>
        <taxon>Clostridia</taxon>
        <taxon>Eubacteriales</taxon>
        <taxon>Oscillospiraceae</taxon>
        <taxon>Ruthenibacterium</taxon>
    </lineage>
</organism>
<dbReference type="SUPFAM" id="SSF55424">
    <property type="entry name" value="FAD/NAD-linked reductases, dimerisation (C-terminal) domain"/>
    <property type="match status" value="1"/>
</dbReference>
<reference evidence="8" key="1">
    <citation type="journal article" date="2021" name="PeerJ">
        <title>Extensive microbial diversity within the chicken gut microbiome revealed by metagenomics and culture.</title>
        <authorList>
            <person name="Gilroy R."/>
            <person name="Ravi A."/>
            <person name="Getino M."/>
            <person name="Pursley I."/>
            <person name="Horton D.L."/>
            <person name="Alikhan N.F."/>
            <person name="Baker D."/>
            <person name="Gharbi K."/>
            <person name="Hall N."/>
            <person name="Watson M."/>
            <person name="Adriaenssens E.M."/>
            <person name="Foster-Nyarko E."/>
            <person name="Jarju S."/>
            <person name="Secka A."/>
            <person name="Antonio M."/>
            <person name="Oren A."/>
            <person name="Chaudhuri R.R."/>
            <person name="La Ragione R."/>
            <person name="Hildebrand F."/>
            <person name="Pallen M.J."/>
        </authorList>
    </citation>
    <scope>NUCLEOTIDE SEQUENCE</scope>
    <source>
        <strain evidence="8">5933</strain>
    </source>
</reference>
<dbReference type="EMBL" id="DWWA01000016">
    <property type="protein sequence ID" value="HJC71711.1"/>
    <property type="molecule type" value="Genomic_DNA"/>
</dbReference>
<dbReference type="InterPro" id="IPR004099">
    <property type="entry name" value="Pyr_nucl-diS_OxRdtase_dimer"/>
</dbReference>
<evidence type="ECO:0000256" key="5">
    <source>
        <dbReference type="ARBA" id="ARBA00023002"/>
    </source>
</evidence>
<dbReference type="SUPFAM" id="SSF51905">
    <property type="entry name" value="FAD/NAD(P)-binding domain"/>
    <property type="match status" value="1"/>
</dbReference>
<dbReference type="Pfam" id="PF00581">
    <property type="entry name" value="Rhodanese"/>
    <property type="match status" value="1"/>
</dbReference>
<dbReference type="InterPro" id="IPR050260">
    <property type="entry name" value="FAD-bd_OxRdtase"/>
</dbReference>
<proteinExistence type="inferred from homology"/>
<dbReference type="GO" id="GO:0016491">
    <property type="term" value="F:oxidoreductase activity"/>
    <property type="evidence" value="ECO:0007669"/>
    <property type="project" value="UniProtKB-KW"/>
</dbReference>
<evidence type="ECO:0000256" key="3">
    <source>
        <dbReference type="ARBA" id="ARBA00022630"/>
    </source>
</evidence>
<keyword evidence="4" id="KW-0274">FAD</keyword>
<evidence type="ECO:0000313" key="8">
    <source>
        <dbReference type="EMBL" id="HJC71711.1"/>
    </source>
</evidence>
<dbReference type="AlphaFoldDB" id="A0A9D2TJU0"/>
<evidence type="ECO:0000313" key="9">
    <source>
        <dbReference type="Proteomes" id="UP000823918"/>
    </source>
</evidence>
<keyword evidence="5" id="KW-0560">Oxidoreductase</keyword>
<dbReference type="InterPro" id="IPR023753">
    <property type="entry name" value="FAD/NAD-binding_dom"/>
</dbReference>
<dbReference type="Pfam" id="PF02852">
    <property type="entry name" value="Pyr_redox_dim"/>
    <property type="match status" value="1"/>
</dbReference>
<evidence type="ECO:0000259" key="7">
    <source>
        <dbReference type="PROSITE" id="PS50206"/>
    </source>
</evidence>
<dbReference type="PRINTS" id="PR00411">
    <property type="entry name" value="PNDRDTASEI"/>
</dbReference>
<dbReference type="Gene3D" id="3.40.250.10">
    <property type="entry name" value="Rhodanese-like domain"/>
    <property type="match status" value="1"/>
</dbReference>
<evidence type="ECO:0000256" key="6">
    <source>
        <dbReference type="ARBA" id="ARBA00023284"/>
    </source>
</evidence>
<dbReference type="InterPro" id="IPR001763">
    <property type="entry name" value="Rhodanese-like_dom"/>
</dbReference>
<dbReference type="InterPro" id="IPR036188">
    <property type="entry name" value="FAD/NAD-bd_sf"/>
</dbReference>
<dbReference type="PANTHER" id="PTHR43429:SF1">
    <property type="entry name" value="NAD(P)H SULFUR OXIDOREDUCTASE (COA-DEPENDENT)"/>
    <property type="match status" value="1"/>
</dbReference>